<evidence type="ECO:0000313" key="3">
    <source>
        <dbReference type="Proteomes" id="UP000676246"/>
    </source>
</evidence>
<accession>A0A941BHI5</accession>
<evidence type="ECO:0008006" key="4">
    <source>
        <dbReference type="Google" id="ProtNLM"/>
    </source>
</evidence>
<organism evidence="2 3">
    <name type="scientific">Ideonella alba</name>
    <dbReference type="NCBI Taxonomy" id="2824118"/>
    <lineage>
        <taxon>Bacteria</taxon>
        <taxon>Pseudomonadati</taxon>
        <taxon>Pseudomonadota</taxon>
        <taxon>Betaproteobacteria</taxon>
        <taxon>Burkholderiales</taxon>
        <taxon>Sphaerotilaceae</taxon>
        <taxon>Ideonella</taxon>
    </lineage>
</organism>
<evidence type="ECO:0000256" key="1">
    <source>
        <dbReference type="SAM" id="Phobius"/>
    </source>
</evidence>
<dbReference type="Gene3D" id="3.40.50.2300">
    <property type="match status" value="2"/>
</dbReference>
<gene>
    <name evidence="2" type="ORF">KAK03_22145</name>
</gene>
<keyword evidence="1" id="KW-0472">Membrane</keyword>
<dbReference type="RefSeq" id="WP_210856849.1">
    <property type="nucleotide sequence ID" value="NZ_JAGQDD010000024.1"/>
</dbReference>
<keyword evidence="1" id="KW-0812">Transmembrane</keyword>
<keyword evidence="3" id="KW-1185">Reference proteome</keyword>
<dbReference type="AlphaFoldDB" id="A0A941BHI5"/>
<keyword evidence="1" id="KW-1133">Transmembrane helix</keyword>
<proteinExistence type="predicted"/>
<feature type="transmembrane region" description="Helical" evidence="1">
    <location>
        <begin position="6"/>
        <end position="24"/>
    </location>
</feature>
<sequence length="369" mass="41238">MKLLVAARLTGAVVVAIWLVAYFTQYHRKEKVEISSESPTHILLLEEQHGWLDALRVRLAACQERSRFACEIRITDLHHGQFSNSIKAVGEWLSEAERRSPTVVGVTGELAAELRDYYPAIGVLFDSYHDPRRSCLVTSLENPGNKASGIYGIPEVGDRMIELIVRAYPDTKRVVVLVDDDRLGQMDCLMSIEDRRGWRSGRCLGKRNIDIAEAAQFIETTSIARAAQRLAVTLNFWQFCRKDRIAIPSAGLLPFGTAFVIPIRESFYLRRGDLTNAIGAAGVPAIYQGRVFVRSGGLLALNPKIPDAVEALTEITRQISLGRDISSIPVEQPMQSEIVLNREAARSLKKAPSSSFLRLVDEFYVRSQR</sequence>
<name>A0A941BHI5_9BURK</name>
<dbReference type="PANTHER" id="PTHR35271">
    <property type="entry name" value="ABC TRANSPORTER, SUBSTRATE-BINDING LIPOPROTEIN-RELATED"/>
    <property type="match status" value="1"/>
</dbReference>
<dbReference type="InterPro" id="IPR007487">
    <property type="entry name" value="ABC_transpt-TYRBP-like"/>
</dbReference>
<reference evidence="2 3" key="1">
    <citation type="submission" date="2021-04" db="EMBL/GenBank/DDBJ databases">
        <title>The genome sequence of Ideonella sp. 3Y2.</title>
        <authorList>
            <person name="Liu Y."/>
        </authorList>
    </citation>
    <scope>NUCLEOTIDE SEQUENCE [LARGE SCALE GENOMIC DNA]</scope>
    <source>
        <strain evidence="2 3">3Y2</strain>
    </source>
</reference>
<evidence type="ECO:0000313" key="2">
    <source>
        <dbReference type="EMBL" id="MBQ0933182.1"/>
    </source>
</evidence>
<dbReference type="EMBL" id="JAGQDD010000024">
    <property type="protein sequence ID" value="MBQ0933182.1"/>
    <property type="molecule type" value="Genomic_DNA"/>
</dbReference>
<protein>
    <recommendedName>
        <fullName evidence="4">ABC transporter substrate-binding protein</fullName>
    </recommendedName>
</protein>
<dbReference type="PANTHER" id="PTHR35271:SF1">
    <property type="entry name" value="ABC TRANSPORTER, SUBSTRATE-BINDING LIPOPROTEIN"/>
    <property type="match status" value="1"/>
</dbReference>
<comment type="caution">
    <text evidence="2">The sequence shown here is derived from an EMBL/GenBank/DDBJ whole genome shotgun (WGS) entry which is preliminary data.</text>
</comment>
<dbReference type="Proteomes" id="UP000676246">
    <property type="component" value="Unassembled WGS sequence"/>
</dbReference>